<accession>A0ABR9QKL7</accession>
<comment type="caution">
    <text evidence="2">The sequence shown here is derived from an EMBL/GenBank/DDBJ whole genome shotgun (WGS) entry which is preliminary data.</text>
</comment>
<reference evidence="2 3" key="1">
    <citation type="submission" date="2020-10" db="EMBL/GenBank/DDBJ databases">
        <title>Bacillus sp. HD4P25, an endophyte from a halophyte.</title>
        <authorList>
            <person name="Sun J.-Q."/>
        </authorList>
    </citation>
    <scope>NUCLEOTIDE SEQUENCE [LARGE SCALE GENOMIC DNA]</scope>
    <source>
        <strain evidence="2 3">YIM 93174</strain>
    </source>
</reference>
<keyword evidence="1" id="KW-1133">Transmembrane helix</keyword>
<evidence type="ECO:0000313" key="2">
    <source>
        <dbReference type="EMBL" id="MBE4909043.1"/>
    </source>
</evidence>
<feature type="transmembrane region" description="Helical" evidence="1">
    <location>
        <begin position="137"/>
        <end position="155"/>
    </location>
</feature>
<sequence>MSLTLLESWATMKEKKKSKLTLISIFSCIYICLSIITVLIIDSFSFYPNGYHSTLSDDILIITETNFIGMEKEQYSFRITDENVKSLWLLQYKVYEIRNAWVITILFFALLLTFPVSGLVGRYITYLKPFTRLIRPQWVRIYVIISLGILAVNIVEYPQLLKEMENLIRSLS</sequence>
<protein>
    <submittedName>
        <fullName evidence="2">Uncharacterized protein</fullName>
    </submittedName>
</protein>
<keyword evidence="3" id="KW-1185">Reference proteome</keyword>
<evidence type="ECO:0000313" key="3">
    <source>
        <dbReference type="Proteomes" id="UP001516662"/>
    </source>
</evidence>
<evidence type="ECO:0000256" key="1">
    <source>
        <dbReference type="SAM" id="Phobius"/>
    </source>
</evidence>
<dbReference type="Proteomes" id="UP001516662">
    <property type="component" value="Unassembled WGS sequence"/>
</dbReference>
<proteinExistence type="predicted"/>
<feature type="transmembrane region" description="Helical" evidence="1">
    <location>
        <begin position="100"/>
        <end position="125"/>
    </location>
</feature>
<gene>
    <name evidence="2" type="ORF">IMZ08_13320</name>
</gene>
<keyword evidence="1" id="KW-0472">Membrane</keyword>
<dbReference type="EMBL" id="JADCLJ010000020">
    <property type="protein sequence ID" value="MBE4909043.1"/>
    <property type="molecule type" value="Genomic_DNA"/>
</dbReference>
<feature type="transmembrane region" description="Helical" evidence="1">
    <location>
        <begin position="20"/>
        <end position="41"/>
    </location>
</feature>
<name>A0ABR9QKL7_9BACI</name>
<organism evidence="2 3">
    <name type="scientific">Litchfieldia luteola</name>
    <dbReference type="NCBI Taxonomy" id="682179"/>
    <lineage>
        <taxon>Bacteria</taxon>
        <taxon>Bacillati</taxon>
        <taxon>Bacillota</taxon>
        <taxon>Bacilli</taxon>
        <taxon>Bacillales</taxon>
        <taxon>Bacillaceae</taxon>
        <taxon>Litchfieldia</taxon>
    </lineage>
</organism>
<keyword evidence="1" id="KW-0812">Transmembrane</keyword>